<dbReference type="OrthoDB" id="6152242at2759"/>
<evidence type="ECO:0000259" key="2">
    <source>
        <dbReference type="PROSITE" id="PS51029"/>
    </source>
</evidence>
<evidence type="ECO:0000313" key="4">
    <source>
        <dbReference type="Proteomes" id="UP000410492"/>
    </source>
</evidence>
<dbReference type="PANTHER" id="PTHR21505:SF8">
    <property type="entry name" value="DPT-YFP REPRESSOR BY OVEREXPRESSION, ISOFORM D-RELATED"/>
    <property type="match status" value="1"/>
</dbReference>
<keyword evidence="4" id="KW-1185">Reference proteome</keyword>
<accession>A0A653BS32</accession>
<dbReference type="EMBL" id="CAACVG010004456">
    <property type="protein sequence ID" value="VEN38399.1"/>
    <property type="molecule type" value="Genomic_DNA"/>
</dbReference>
<name>A0A653BS32_CALMS</name>
<organism evidence="3 4">
    <name type="scientific">Callosobruchus maculatus</name>
    <name type="common">Southern cowpea weevil</name>
    <name type="synonym">Pulse bruchid</name>
    <dbReference type="NCBI Taxonomy" id="64391"/>
    <lineage>
        <taxon>Eukaryota</taxon>
        <taxon>Metazoa</taxon>
        <taxon>Ecdysozoa</taxon>
        <taxon>Arthropoda</taxon>
        <taxon>Hexapoda</taxon>
        <taxon>Insecta</taxon>
        <taxon>Pterygota</taxon>
        <taxon>Neoptera</taxon>
        <taxon>Endopterygota</taxon>
        <taxon>Coleoptera</taxon>
        <taxon>Polyphaga</taxon>
        <taxon>Cucujiformia</taxon>
        <taxon>Chrysomeloidea</taxon>
        <taxon>Chrysomelidae</taxon>
        <taxon>Bruchinae</taxon>
        <taxon>Bruchini</taxon>
        <taxon>Callosobruchus</taxon>
    </lineage>
</organism>
<dbReference type="SMART" id="SM00595">
    <property type="entry name" value="MADF"/>
    <property type="match status" value="1"/>
</dbReference>
<feature type="region of interest" description="Disordered" evidence="1">
    <location>
        <begin position="115"/>
        <end position="135"/>
    </location>
</feature>
<feature type="region of interest" description="Disordered" evidence="1">
    <location>
        <begin position="163"/>
        <end position="183"/>
    </location>
</feature>
<sequence length="263" mass="30668">MSDLRYLTRDFLREFIELYRDHPCLWKTKSKEYLDKNKKKEAYNVLVEKLKSIQPDATKHTVIQKINSLRGGYRRERKKIKESLRSGNAAENVYVPTLWYYDLMDFVKYQEVPRESNVPSDEDHFESQEDDDLASFSETTNGVHVDDSVGANVSFHVKTNTAMSSPSTQIKSRDIRNRKKSLREPLTKEDEILNILGQKISTEEDDFSITGRYIASKLRRLPRETEIYTEKLINDILFKAELGQVDQYTIISRISPAHDNLGH</sequence>
<feature type="domain" description="MADF" evidence="2">
    <location>
        <begin position="14"/>
        <end position="112"/>
    </location>
</feature>
<dbReference type="PROSITE" id="PS51029">
    <property type="entry name" value="MADF"/>
    <property type="match status" value="1"/>
</dbReference>
<proteinExistence type="predicted"/>
<gene>
    <name evidence="3" type="ORF">CALMAC_LOCUS3305</name>
</gene>
<dbReference type="InterPro" id="IPR006578">
    <property type="entry name" value="MADF-dom"/>
</dbReference>
<evidence type="ECO:0000256" key="1">
    <source>
        <dbReference type="SAM" id="MobiDB-lite"/>
    </source>
</evidence>
<evidence type="ECO:0000313" key="3">
    <source>
        <dbReference type="EMBL" id="VEN38399.1"/>
    </source>
</evidence>
<dbReference type="Proteomes" id="UP000410492">
    <property type="component" value="Unassembled WGS sequence"/>
</dbReference>
<protein>
    <recommendedName>
        <fullName evidence="2">MADF domain-containing protein</fullName>
    </recommendedName>
</protein>
<dbReference type="PANTHER" id="PTHR21505">
    <property type="entry name" value="MADF DOMAIN-CONTAINING PROTEIN-RELATED"/>
    <property type="match status" value="1"/>
</dbReference>
<dbReference type="Pfam" id="PF10545">
    <property type="entry name" value="MADF_DNA_bdg"/>
    <property type="match status" value="1"/>
</dbReference>
<reference evidence="3 4" key="1">
    <citation type="submission" date="2019-01" db="EMBL/GenBank/DDBJ databases">
        <authorList>
            <person name="Sayadi A."/>
        </authorList>
    </citation>
    <scope>NUCLEOTIDE SEQUENCE [LARGE SCALE GENOMIC DNA]</scope>
</reference>
<dbReference type="AlphaFoldDB" id="A0A653BS32"/>